<dbReference type="InterPro" id="IPR050567">
    <property type="entry name" value="Mitochondrial_Carrier"/>
</dbReference>
<dbReference type="InterPro" id="IPR023395">
    <property type="entry name" value="MCP_dom_sf"/>
</dbReference>
<comment type="similarity">
    <text evidence="2 10">Belongs to the mitochondrial carrier (TC 2.A.29) family.</text>
</comment>
<keyword evidence="7" id="KW-0496">Mitochondrion</keyword>
<dbReference type="AlphaFoldDB" id="S9UZZ2"/>
<name>S9UZZ2_9TRYP</name>
<evidence type="ECO:0000256" key="4">
    <source>
        <dbReference type="ARBA" id="ARBA00022692"/>
    </source>
</evidence>
<dbReference type="GO" id="GO:1990575">
    <property type="term" value="P:mitochondrial L-ornithine transmembrane transport"/>
    <property type="evidence" value="ECO:0007669"/>
    <property type="project" value="TreeGrafter"/>
</dbReference>
<evidence type="ECO:0000256" key="5">
    <source>
        <dbReference type="ARBA" id="ARBA00022737"/>
    </source>
</evidence>
<accession>S9UZZ2</accession>
<dbReference type="GO" id="GO:0031966">
    <property type="term" value="C:mitochondrial membrane"/>
    <property type="evidence" value="ECO:0007669"/>
    <property type="project" value="UniProtKB-SubCell"/>
</dbReference>
<feature type="repeat" description="Solcar" evidence="9">
    <location>
        <begin position="96"/>
        <end position="181"/>
    </location>
</feature>
<keyword evidence="13" id="KW-1185">Reference proteome</keyword>
<sequence length="282" mass="31011">MSFSSDFIAGTAAGVSGMMLEYPFDTIKVLLQAHGDRYAGYTHCAVSLYNQDGILGFYRGIAARTFASALDHAFVLGFYKHTLRLCGANVDKPRNSEIVVAGFGAGIASALCLAPFELVKCRMQADDQAGGRRYKNSLDCTMKIVKRNGVLGLYKGMYAMFLREAPGTIAWCGTYDKLKLYMTPEGSSTKELALPKRMLAGGCAGVAYWSAFYPSDVVKTRLQVDPVFNTYSFAKGFKEVYKEGGIRGLYKGWSVTALRSFPSNAVIFWTFDYVLNVLNEES</sequence>
<evidence type="ECO:0000256" key="6">
    <source>
        <dbReference type="ARBA" id="ARBA00022989"/>
    </source>
</evidence>
<evidence type="ECO:0000256" key="2">
    <source>
        <dbReference type="ARBA" id="ARBA00006375"/>
    </source>
</evidence>
<evidence type="ECO:0000256" key="10">
    <source>
        <dbReference type="RuleBase" id="RU000488"/>
    </source>
</evidence>
<feature type="repeat" description="Solcar" evidence="9">
    <location>
        <begin position="192"/>
        <end position="277"/>
    </location>
</feature>
<evidence type="ECO:0000313" key="12">
    <source>
        <dbReference type="EMBL" id="EPY34343.1"/>
    </source>
</evidence>
<dbReference type="Gene3D" id="1.50.40.10">
    <property type="entry name" value="Mitochondrial carrier domain"/>
    <property type="match status" value="1"/>
</dbReference>
<evidence type="ECO:0000256" key="1">
    <source>
        <dbReference type="ARBA" id="ARBA00004225"/>
    </source>
</evidence>
<feature type="repeat" description="Solcar" evidence="9">
    <location>
        <begin position="1"/>
        <end position="85"/>
    </location>
</feature>
<evidence type="ECO:0000256" key="7">
    <source>
        <dbReference type="ARBA" id="ARBA00023128"/>
    </source>
</evidence>
<evidence type="ECO:0000256" key="8">
    <source>
        <dbReference type="ARBA" id="ARBA00023136"/>
    </source>
</evidence>
<gene>
    <name evidence="12" type="ORF">STCU_01632</name>
    <name evidence="11" type="ORF">STCU_05813</name>
</gene>
<dbReference type="GO" id="GO:0000064">
    <property type="term" value="F:L-ornithine transmembrane transporter activity"/>
    <property type="evidence" value="ECO:0007669"/>
    <property type="project" value="TreeGrafter"/>
</dbReference>
<evidence type="ECO:0000313" key="11">
    <source>
        <dbReference type="EMBL" id="EPY27314.1"/>
    </source>
</evidence>
<dbReference type="OrthoDB" id="409586at2759"/>
<proteinExistence type="inferred from homology"/>
<dbReference type="EMBL" id="ATMH01001632">
    <property type="protein sequence ID" value="EPY34343.1"/>
    <property type="molecule type" value="Genomic_DNA"/>
</dbReference>
<dbReference type="PANTHER" id="PTHR45624:SF12">
    <property type="entry name" value="MITOCHONDRIAL ORNITHINE TRANSPORTER 1"/>
    <property type="match status" value="1"/>
</dbReference>
<evidence type="ECO:0000256" key="9">
    <source>
        <dbReference type="PROSITE-ProRule" id="PRU00282"/>
    </source>
</evidence>
<evidence type="ECO:0000256" key="3">
    <source>
        <dbReference type="ARBA" id="ARBA00022448"/>
    </source>
</evidence>
<dbReference type="PRINTS" id="PR00926">
    <property type="entry name" value="MITOCARRIER"/>
</dbReference>
<reference evidence="12" key="2">
    <citation type="submission" date="2013-03" db="EMBL/GenBank/DDBJ databases">
        <authorList>
            <person name="Motta M.C.M."/>
            <person name="Martins A.C.A."/>
            <person name="Preta C.M.C.C."/>
            <person name="Silva R."/>
            <person name="de Souza S.S."/>
            <person name="Klein C.C."/>
            <person name="de Almeida L.G.P."/>
            <person name="Cunha O.L."/>
            <person name="Colabardini A.C."/>
            <person name="Lima B.A."/>
            <person name="Machado C.R."/>
            <person name="Soares C.M.A."/>
            <person name="de Menezes C.B.A."/>
            <person name="Bartolomeu D.C."/>
            <person name="Grisard E.C."/>
            <person name="Fantinatti-Garboggini F."/>
            <person name="Rodrigues-Luiz G.F."/>
            <person name="Wagner G."/>
            <person name="Goldman G.H."/>
            <person name="Fietto J.L.R."/>
            <person name="Ciapina L.P."/>
            <person name="Brocchi M."/>
            <person name="Elias M.C."/>
            <person name="Goldman M.H.S."/>
            <person name="Sagot M.-F."/>
            <person name="Pereira M."/>
            <person name="Stoco P.H."/>
            <person name="Teixeira S.M.R."/>
            <person name="de Mendonca-Neto R.P."/>
            <person name="Maciel T.E.F."/>
            <person name="Mendes T.A.O."/>
            <person name="Urmenyi T.P."/>
            <person name="Teixeira M.M.G."/>
            <person name="de Camargo E.F.P."/>
            <person name="de Sousa W."/>
            <person name="Schenkman S."/>
            <person name="de Vasconcelos A.T.R."/>
        </authorList>
    </citation>
    <scope>NUCLEOTIDE SEQUENCE</scope>
</reference>
<dbReference type="InterPro" id="IPR002067">
    <property type="entry name" value="MCP"/>
</dbReference>
<keyword evidence="4 9" id="KW-0812">Transmembrane</keyword>
<comment type="caution">
    <text evidence="12">The sequence shown here is derived from an EMBL/GenBank/DDBJ whole genome shotgun (WGS) entry which is preliminary data.</text>
</comment>
<dbReference type="SUPFAM" id="SSF103506">
    <property type="entry name" value="Mitochondrial carrier"/>
    <property type="match status" value="1"/>
</dbReference>
<dbReference type="PANTHER" id="PTHR45624">
    <property type="entry name" value="MITOCHONDRIAL BASIC AMINO ACIDS TRANSPORTER-RELATED"/>
    <property type="match status" value="1"/>
</dbReference>
<protein>
    <submittedName>
        <fullName evidence="12">Solute carrier family 25 (Mitochondrial carnitine/acylcarnitine transporter), member 20/29</fullName>
    </submittedName>
</protein>
<comment type="subcellular location">
    <subcellularLocation>
        <location evidence="1">Mitochondrion membrane</location>
        <topology evidence="1">Multi-pass membrane protein</topology>
    </subcellularLocation>
</comment>
<dbReference type="Pfam" id="PF00153">
    <property type="entry name" value="Mito_carr"/>
    <property type="match status" value="3"/>
</dbReference>
<dbReference type="InterPro" id="IPR018108">
    <property type="entry name" value="MCP_transmembrane"/>
</dbReference>
<dbReference type="PROSITE" id="PS50920">
    <property type="entry name" value="SOLCAR"/>
    <property type="match status" value="3"/>
</dbReference>
<dbReference type="EMBL" id="ATMH01005813">
    <property type="protein sequence ID" value="EPY27314.1"/>
    <property type="molecule type" value="Genomic_DNA"/>
</dbReference>
<keyword evidence="6" id="KW-1133">Transmembrane helix</keyword>
<reference evidence="12 13" key="1">
    <citation type="journal article" date="2013" name="PLoS ONE">
        <title>Predicting the Proteins of Angomonas deanei, Strigomonas culicis and Their Respective Endosymbionts Reveals New Aspects of the Trypanosomatidae Family.</title>
        <authorList>
            <person name="Motta M.C."/>
            <person name="Martins A.C."/>
            <person name="de Souza S.S."/>
            <person name="Catta-Preta C.M."/>
            <person name="Silva R."/>
            <person name="Klein C.C."/>
            <person name="de Almeida L.G."/>
            <person name="de Lima Cunha O."/>
            <person name="Ciapina L.P."/>
            <person name="Brocchi M."/>
            <person name="Colabardini A.C."/>
            <person name="de Araujo Lima B."/>
            <person name="Machado C.R."/>
            <person name="de Almeida Soares C.M."/>
            <person name="Probst C.M."/>
            <person name="de Menezes C.B."/>
            <person name="Thompson C.E."/>
            <person name="Bartholomeu D.C."/>
            <person name="Gradia D.F."/>
            <person name="Pavoni D.P."/>
            <person name="Grisard E.C."/>
            <person name="Fantinatti-Garboggini F."/>
            <person name="Marchini F.K."/>
            <person name="Rodrigues-Luiz G.F."/>
            <person name="Wagner G."/>
            <person name="Goldman G.H."/>
            <person name="Fietto J.L."/>
            <person name="Elias M.C."/>
            <person name="Goldman M.H."/>
            <person name="Sagot M.F."/>
            <person name="Pereira M."/>
            <person name="Stoco P.H."/>
            <person name="de Mendonca-Neto R.P."/>
            <person name="Teixeira S.M."/>
            <person name="Maciel T.E."/>
            <person name="de Oliveira Mendes T.A."/>
            <person name="Urmenyi T.P."/>
            <person name="de Souza W."/>
            <person name="Schenkman S."/>
            <person name="de Vasconcelos A.T."/>
        </authorList>
    </citation>
    <scope>NUCLEOTIDE SEQUENCE [LARGE SCALE GENOMIC DNA]</scope>
</reference>
<keyword evidence="8 9" id="KW-0472">Membrane</keyword>
<dbReference type="Proteomes" id="UP000015354">
    <property type="component" value="Unassembled WGS sequence"/>
</dbReference>
<evidence type="ECO:0000313" key="13">
    <source>
        <dbReference type="Proteomes" id="UP000015354"/>
    </source>
</evidence>
<keyword evidence="5" id="KW-0677">Repeat</keyword>
<keyword evidence="3 10" id="KW-0813">Transport</keyword>
<organism evidence="12 13">
    <name type="scientific">Strigomonas culicis</name>
    <dbReference type="NCBI Taxonomy" id="28005"/>
    <lineage>
        <taxon>Eukaryota</taxon>
        <taxon>Discoba</taxon>
        <taxon>Euglenozoa</taxon>
        <taxon>Kinetoplastea</taxon>
        <taxon>Metakinetoplastina</taxon>
        <taxon>Trypanosomatida</taxon>
        <taxon>Trypanosomatidae</taxon>
        <taxon>Strigomonadinae</taxon>
        <taxon>Strigomonas</taxon>
    </lineage>
</organism>